<dbReference type="InterPro" id="IPR001789">
    <property type="entry name" value="Sig_transdc_resp-reg_receiver"/>
</dbReference>
<dbReference type="AlphaFoldDB" id="B4D269"/>
<organism evidence="4 5">
    <name type="scientific">Chthoniobacter flavus Ellin428</name>
    <dbReference type="NCBI Taxonomy" id="497964"/>
    <lineage>
        <taxon>Bacteria</taxon>
        <taxon>Pseudomonadati</taxon>
        <taxon>Verrucomicrobiota</taxon>
        <taxon>Spartobacteria</taxon>
        <taxon>Chthoniobacterales</taxon>
        <taxon>Chthoniobacteraceae</taxon>
        <taxon>Chthoniobacter</taxon>
    </lineage>
</organism>
<keyword evidence="1 2" id="KW-0597">Phosphoprotein</keyword>
<dbReference type="eggNOG" id="COG3706">
    <property type="taxonomic scope" value="Bacteria"/>
</dbReference>
<protein>
    <submittedName>
        <fullName evidence="4">Response regulator receiver protein</fullName>
    </submittedName>
</protein>
<dbReference type="RefSeq" id="WP_006980319.1">
    <property type="nucleotide sequence ID" value="NZ_ABVL01000008.1"/>
</dbReference>
<dbReference type="Pfam" id="PF00072">
    <property type="entry name" value="Response_reg"/>
    <property type="match status" value="1"/>
</dbReference>
<evidence type="ECO:0000313" key="5">
    <source>
        <dbReference type="Proteomes" id="UP000005824"/>
    </source>
</evidence>
<gene>
    <name evidence="4" type="ORF">CfE428DRAFT_2994</name>
</gene>
<evidence type="ECO:0000256" key="1">
    <source>
        <dbReference type="ARBA" id="ARBA00022553"/>
    </source>
</evidence>
<feature type="modified residue" description="4-aspartylphosphate" evidence="2">
    <location>
        <position position="51"/>
    </location>
</feature>
<dbReference type="STRING" id="497964.CfE428DRAFT_2994"/>
<dbReference type="InterPro" id="IPR011006">
    <property type="entry name" value="CheY-like_superfamily"/>
</dbReference>
<evidence type="ECO:0000256" key="2">
    <source>
        <dbReference type="PROSITE-ProRule" id="PRU00169"/>
    </source>
</evidence>
<dbReference type="PANTHER" id="PTHR44591:SF3">
    <property type="entry name" value="RESPONSE REGULATORY DOMAIN-CONTAINING PROTEIN"/>
    <property type="match status" value="1"/>
</dbReference>
<dbReference type="CDD" id="cd17574">
    <property type="entry name" value="REC_OmpR"/>
    <property type="match status" value="1"/>
</dbReference>
<reference evidence="4 5" key="1">
    <citation type="journal article" date="2011" name="J. Bacteriol.">
        <title>Genome sequence of Chthoniobacter flavus Ellin428, an aerobic heterotrophic soil bacterium.</title>
        <authorList>
            <person name="Kant R."/>
            <person name="van Passel M.W."/>
            <person name="Palva A."/>
            <person name="Lucas S."/>
            <person name="Lapidus A."/>
            <person name="Glavina Del Rio T."/>
            <person name="Dalin E."/>
            <person name="Tice H."/>
            <person name="Bruce D."/>
            <person name="Goodwin L."/>
            <person name="Pitluck S."/>
            <person name="Larimer F.W."/>
            <person name="Land M.L."/>
            <person name="Hauser L."/>
            <person name="Sangwan P."/>
            <person name="de Vos W.M."/>
            <person name="Janssen P.H."/>
            <person name="Smidt H."/>
        </authorList>
    </citation>
    <scope>NUCLEOTIDE SEQUENCE [LARGE SCALE GENOMIC DNA]</scope>
    <source>
        <strain evidence="4 5">Ellin428</strain>
    </source>
</reference>
<sequence>MKILIAEDDPIAAKVLCLTLQNLGHEVVVATNGAEAWETFDAEPIRVVVSDWMMPGMDGLELCGRIRNRAQTPYTYFILLTAAQTGNEDYLQAMDAGVDDFLTKPFDRDIIRTRLYVAHRILRYTTEIRQLKDIIPICSYCHKVRSDEQYWERVETYIGARTGSRFSHGACPECFDIQMEEINKFAESYRADLEAPPVRPAAQ</sequence>
<evidence type="ECO:0000259" key="3">
    <source>
        <dbReference type="PROSITE" id="PS50110"/>
    </source>
</evidence>
<dbReference type="Proteomes" id="UP000005824">
    <property type="component" value="Unassembled WGS sequence"/>
</dbReference>
<dbReference type="SMART" id="SM00448">
    <property type="entry name" value="REC"/>
    <property type="match status" value="1"/>
</dbReference>
<dbReference type="InterPro" id="IPR050595">
    <property type="entry name" value="Bact_response_regulator"/>
</dbReference>
<dbReference type="SUPFAM" id="SSF52172">
    <property type="entry name" value="CheY-like"/>
    <property type="match status" value="1"/>
</dbReference>
<keyword evidence="5" id="KW-1185">Reference proteome</keyword>
<accession>B4D269</accession>
<feature type="domain" description="Response regulatory" evidence="3">
    <location>
        <begin position="2"/>
        <end position="119"/>
    </location>
</feature>
<dbReference type="Gene3D" id="3.40.50.2300">
    <property type="match status" value="1"/>
</dbReference>
<dbReference type="GO" id="GO:0000160">
    <property type="term" value="P:phosphorelay signal transduction system"/>
    <property type="evidence" value="ECO:0007669"/>
    <property type="project" value="InterPro"/>
</dbReference>
<dbReference type="InParanoid" id="B4D269"/>
<dbReference type="PANTHER" id="PTHR44591">
    <property type="entry name" value="STRESS RESPONSE REGULATOR PROTEIN 1"/>
    <property type="match status" value="1"/>
</dbReference>
<proteinExistence type="predicted"/>
<evidence type="ECO:0000313" key="4">
    <source>
        <dbReference type="EMBL" id="EDY19309.1"/>
    </source>
</evidence>
<dbReference type="EMBL" id="ABVL01000008">
    <property type="protein sequence ID" value="EDY19309.1"/>
    <property type="molecule type" value="Genomic_DNA"/>
</dbReference>
<comment type="caution">
    <text evidence="4">The sequence shown here is derived from an EMBL/GenBank/DDBJ whole genome shotgun (WGS) entry which is preliminary data.</text>
</comment>
<name>B4D269_9BACT</name>
<dbReference type="PROSITE" id="PS50110">
    <property type="entry name" value="RESPONSE_REGULATORY"/>
    <property type="match status" value="1"/>
</dbReference>